<dbReference type="OrthoDB" id="5688244at2"/>
<dbReference type="AlphaFoldDB" id="A0A2M8RWW1"/>
<proteinExistence type="predicted"/>
<name>A0A2M8RWW1_9PAST</name>
<gene>
    <name evidence="2" type="ORF">CVP04_04455</name>
</gene>
<keyword evidence="1" id="KW-0732">Signal</keyword>
<evidence type="ECO:0000313" key="2">
    <source>
        <dbReference type="EMBL" id="PJG83379.1"/>
    </source>
</evidence>
<evidence type="ECO:0008006" key="4">
    <source>
        <dbReference type="Google" id="ProtNLM"/>
    </source>
</evidence>
<protein>
    <recommendedName>
        <fullName evidence="4">Glucose-6-phosphate isomerase</fullName>
    </recommendedName>
</protein>
<dbReference type="RefSeq" id="WP_100296316.1">
    <property type="nucleotide sequence ID" value="NZ_PHGZ01000008.1"/>
</dbReference>
<comment type="caution">
    <text evidence="2">The sequence shown here is derived from an EMBL/GenBank/DDBJ whole genome shotgun (WGS) entry which is preliminary data.</text>
</comment>
<reference evidence="2 3" key="1">
    <citation type="submission" date="2017-11" db="EMBL/GenBank/DDBJ databases">
        <title>Reclassification of Bisgaard taxon 5 as Caviibacterium pharyngocola gen. nov., sp. nov.</title>
        <authorList>
            <person name="Christensen H."/>
        </authorList>
    </citation>
    <scope>NUCLEOTIDE SEQUENCE [LARGE SCALE GENOMIC DNA]</scope>
    <source>
        <strain evidence="2 3">7_3</strain>
    </source>
</reference>
<organism evidence="2 3">
    <name type="scientific">Caviibacterium pharyngocola</name>
    <dbReference type="NCBI Taxonomy" id="28159"/>
    <lineage>
        <taxon>Bacteria</taxon>
        <taxon>Pseudomonadati</taxon>
        <taxon>Pseudomonadota</taxon>
        <taxon>Gammaproteobacteria</taxon>
        <taxon>Pasteurellales</taxon>
        <taxon>Pasteurellaceae</taxon>
        <taxon>Caviibacterium</taxon>
    </lineage>
</organism>
<feature type="chain" id="PRO_5014714972" description="Glucose-6-phosphate isomerase" evidence="1">
    <location>
        <begin position="24"/>
        <end position="106"/>
    </location>
</feature>
<dbReference type="Proteomes" id="UP000230282">
    <property type="component" value="Unassembled WGS sequence"/>
</dbReference>
<dbReference type="EMBL" id="PHGZ01000008">
    <property type="protein sequence ID" value="PJG83379.1"/>
    <property type="molecule type" value="Genomic_DNA"/>
</dbReference>
<evidence type="ECO:0000256" key="1">
    <source>
        <dbReference type="SAM" id="SignalP"/>
    </source>
</evidence>
<dbReference type="PROSITE" id="PS51257">
    <property type="entry name" value="PROKAR_LIPOPROTEIN"/>
    <property type="match status" value="1"/>
</dbReference>
<feature type="signal peptide" evidence="1">
    <location>
        <begin position="1"/>
        <end position="23"/>
    </location>
</feature>
<keyword evidence="3" id="KW-1185">Reference proteome</keyword>
<sequence length="106" mass="11417">MKKAALALTVLLGLGLTACSSNTDENTYKGEVLFSAYEGNNLKLTVRQNDCDRPDGKVETVELVHPYDSNLVVGSCVLVSKDDNGVSITNISRSKSASWLSRTGKH</sequence>
<accession>A0A2M8RWW1</accession>
<evidence type="ECO:0000313" key="3">
    <source>
        <dbReference type="Proteomes" id="UP000230282"/>
    </source>
</evidence>